<dbReference type="InterPro" id="IPR000713">
    <property type="entry name" value="Mur_ligase_N"/>
</dbReference>
<dbReference type="InterPro" id="IPR036615">
    <property type="entry name" value="Mur_ligase_C_dom_sf"/>
</dbReference>
<protein>
    <submittedName>
        <fullName evidence="5">UDP-N-acetylmuramoylalanyl-D-glutamate--2,6-diaminopimelate ligase</fullName>
        <ecNumber evidence="5">6.3.2.13</ecNumber>
    </submittedName>
</protein>
<dbReference type="Gene3D" id="3.40.1390.10">
    <property type="entry name" value="MurE/MurF, N-terminal domain"/>
    <property type="match status" value="1"/>
</dbReference>
<dbReference type="SUPFAM" id="SSF63418">
    <property type="entry name" value="MurE/MurF N-terminal domain"/>
    <property type="match status" value="1"/>
</dbReference>
<proteinExistence type="inferred from homology"/>
<dbReference type="Pfam" id="PF02875">
    <property type="entry name" value="Mur_ligase_C"/>
    <property type="match status" value="1"/>
</dbReference>
<organism evidence="5">
    <name type="scientific">hydrothermal vent metagenome</name>
    <dbReference type="NCBI Taxonomy" id="652676"/>
    <lineage>
        <taxon>unclassified sequences</taxon>
        <taxon>metagenomes</taxon>
        <taxon>ecological metagenomes</taxon>
    </lineage>
</organism>
<feature type="domain" description="Mur ligase central" evidence="4">
    <location>
        <begin position="104"/>
        <end position="306"/>
    </location>
</feature>
<dbReference type="SUPFAM" id="SSF53623">
    <property type="entry name" value="MurD-like peptide ligases, catalytic domain"/>
    <property type="match status" value="1"/>
</dbReference>
<evidence type="ECO:0000259" key="4">
    <source>
        <dbReference type="Pfam" id="PF08245"/>
    </source>
</evidence>
<dbReference type="Pfam" id="PF08245">
    <property type="entry name" value="Mur_ligase_M"/>
    <property type="match status" value="1"/>
</dbReference>
<reference evidence="5" key="1">
    <citation type="submission" date="2018-06" db="EMBL/GenBank/DDBJ databases">
        <authorList>
            <person name="Zhirakovskaya E."/>
        </authorList>
    </citation>
    <scope>NUCLEOTIDE SEQUENCE</scope>
</reference>
<dbReference type="InterPro" id="IPR035911">
    <property type="entry name" value="MurE/MurF_N"/>
</dbReference>
<dbReference type="InterPro" id="IPR036565">
    <property type="entry name" value="Mur-like_cat_sf"/>
</dbReference>
<dbReference type="Gene3D" id="3.40.1190.10">
    <property type="entry name" value="Mur-like, catalytic domain"/>
    <property type="match status" value="1"/>
</dbReference>
<dbReference type="PANTHER" id="PTHR23135:SF4">
    <property type="entry name" value="UDP-N-ACETYLMURAMOYL-L-ALANYL-D-GLUTAMATE--2,6-DIAMINOPIMELATE LIGASE MURE HOMOLOG, CHLOROPLASTIC"/>
    <property type="match status" value="1"/>
</dbReference>
<dbReference type="NCBIfam" id="NF001126">
    <property type="entry name" value="PRK00139.1-4"/>
    <property type="match status" value="1"/>
</dbReference>
<feature type="domain" description="Mur ligase N-terminal catalytic" evidence="2">
    <location>
        <begin position="19"/>
        <end position="86"/>
    </location>
</feature>
<name>A0A3B0UY15_9ZZZZ</name>
<dbReference type="GO" id="GO:0005737">
    <property type="term" value="C:cytoplasm"/>
    <property type="evidence" value="ECO:0007669"/>
    <property type="project" value="InterPro"/>
</dbReference>
<dbReference type="InterPro" id="IPR004101">
    <property type="entry name" value="Mur_ligase_C"/>
</dbReference>
<dbReference type="HAMAP" id="MF_00208">
    <property type="entry name" value="MurE"/>
    <property type="match status" value="1"/>
</dbReference>
<sequence length="500" mass="53948">MRLKELIRTIGEKVDRDAEVTGVECDSRKVGEGSLFVAVPGERFDGADFIEDAACKGAVCAVTERFIKGASCEQVIVEDVRAALAVLSTAFFKEPSSGMKMAGVTGTNGKTTVAYILESIFKAAGRKSALMGTIQYRYDGLALDSTLTTPMANELQGFLRDAADSGVTHSVMEVSSHALSQHRVDGCDFDVKVFTNLTPEHLDYHGTMEAYFEDKARLFVSGGFGAGRSGSVINIDDEWGRALKERATPALSYSLKSGADIYPQCYGITRGGIKGKLRIPGSSIVINSELIGEHNLYNIMAAAGAAYVMGIANRSIEKGIKELKSIPGRLEKVGAAGQGFDVYVDYAHTPDALERTLKVLTSLKKKGRLITVFGCGGDRDKTKRPVMGRAAVELSDVAIVSSDNPRDEDPAEIISDVESGIKGAKRLDANKEVSARGYYAIVDRALAIRKAVDIARRGDIVFVAGKGHEDYQIVKGERFYFDDRVVLREALKARASLKTG</sequence>
<dbReference type="NCBIfam" id="NF001124">
    <property type="entry name" value="PRK00139.1-2"/>
    <property type="match status" value="1"/>
</dbReference>
<evidence type="ECO:0000313" key="5">
    <source>
        <dbReference type="EMBL" id="VAW36048.1"/>
    </source>
</evidence>
<dbReference type="Pfam" id="PF01225">
    <property type="entry name" value="Mur_ligase"/>
    <property type="match status" value="1"/>
</dbReference>
<dbReference type="Gene3D" id="3.90.190.20">
    <property type="entry name" value="Mur ligase, C-terminal domain"/>
    <property type="match status" value="1"/>
</dbReference>
<dbReference type="NCBIfam" id="TIGR01085">
    <property type="entry name" value="murE"/>
    <property type="match status" value="1"/>
</dbReference>
<accession>A0A3B0UY15</accession>
<dbReference type="AlphaFoldDB" id="A0A3B0UY15"/>
<comment type="similarity">
    <text evidence="1">Belongs to the MurCDEF family. MurE subfamily.</text>
</comment>
<dbReference type="GO" id="GO:0005524">
    <property type="term" value="F:ATP binding"/>
    <property type="evidence" value="ECO:0007669"/>
    <property type="project" value="InterPro"/>
</dbReference>
<gene>
    <name evidence="5" type="ORF">MNBD_DELTA02-338</name>
</gene>
<dbReference type="PANTHER" id="PTHR23135">
    <property type="entry name" value="MUR LIGASE FAMILY MEMBER"/>
    <property type="match status" value="1"/>
</dbReference>
<dbReference type="InterPro" id="IPR005761">
    <property type="entry name" value="UDP-N-AcMur-Glu-dNH2Pim_ligase"/>
</dbReference>
<dbReference type="InterPro" id="IPR013221">
    <property type="entry name" value="Mur_ligase_cen"/>
</dbReference>
<dbReference type="GO" id="GO:0051301">
    <property type="term" value="P:cell division"/>
    <property type="evidence" value="ECO:0007669"/>
    <property type="project" value="InterPro"/>
</dbReference>
<evidence type="ECO:0000259" key="2">
    <source>
        <dbReference type="Pfam" id="PF01225"/>
    </source>
</evidence>
<dbReference type="GO" id="GO:0008360">
    <property type="term" value="P:regulation of cell shape"/>
    <property type="evidence" value="ECO:0007669"/>
    <property type="project" value="InterPro"/>
</dbReference>
<dbReference type="GO" id="GO:0008765">
    <property type="term" value="F:UDP-N-acetylmuramoylalanyl-D-glutamate-2,6-diaminopimelate ligase activity"/>
    <property type="evidence" value="ECO:0007669"/>
    <property type="project" value="UniProtKB-EC"/>
</dbReference>
<dbReference type="EMBL" id="UOEZ01000035">
    <property type="protein sequence ID" value="VAW36048.1"/>
    <property type="molecule type" value="Genomic_DNA"/>
</dbReference>
<dbReference type="SUPFAM" id="SSF53244">
    <property type="entry name" value="MurD-like peptide ligases, peptide-binding domain"/>
    <property type="match status" value="1"/>
</dbReference>
<feature type="domain" description="Mur ligase C-terminal" evidence="3">
    <location>
        <begin position="328"/>
        <end position="467"/>
    </location>
</feature>
<evidence type="ECO:0000259" key="3">
    <source>
        <dbReference type="Pfam" id="PF02875"/>
    </source>
</evidence>
<evidence type="ECO:0000256" key="1">
    <source>
        <dbReference type="ARBA" id="ARBA00005898"/>
    </source>
</evidence>
<dbReference type="EC" id="6.3.2.13" evidence="5"/>
<keyword evidence="5" id="KW-0436">Ligase</keyword>